<dbReference type="InterPro" id="IPR018357">
    <property type="entry name" value="Hexapep_transf_CS"/>
</dbReference>
<comment type="caution">
    <text evidence="2">The sequence shown here is derived from an EMBL/GenBank/DDBJ whole genome shotgun (WGS) entry which is preliminary data.</text>
</comment>
<sequence>MPIFGKSKIGNSCFIDPSALIGYPHKDELDFLENNQEDIEGCEVGDGSLIRPGAIYSTAKVGKNTRTGHNFLIREKSIVGNGCLIGTNVVIDNNCVIGDNCSFQTGAYIPTGSKIGNRVFLGPNASLTNDKTPLRTDYNLEAITLEDDVTVGSNATIMPGITVGEGAFIAGGAVVTKDVPAWHLAKGCPATYSKLPESLKKPNRLG</sequence>
<dbReference type="InterPro" id="IPR001451">
    <property type="entry name" value="Hexapep"/>
</dbReference>
<organism evidence="2 3">
    <name type="scientific">Marine Group III euryarchaeote</name>
    <dbReference type="NCBI Taxonomy" id="2173149"/>
    <lineage>
        <taxon>Archaea</taxon>
        <taxon>Methanobacteriati</taxon>
        <taxon>Thermoplasmatota</taxon>
        <taxon>Thermoplasmata</taxon>
        <taxon>Candidatus Thermoprofundales</taxon>
    </lineage>
</organism>
<keyword evidence="1 2" id="KW-0808">Transferase</keyword>
<dbReference type="InterPro" id="IPR011004">
    <property type="entry name" value="Trimer_LpxA-like_sf"/>
</dbReference>
<evidence type="ECO:0000313" key="3">
    <source>
        <dbReference type="Proteomes" id="UP000585802"/>
    </source>
</evidence>
<dbReference type="InterPro" id="IPR050179">
    <property type="entry name" value="Trans_hexapeptide_repeat"/>
</dbReference>
<dbReference type="GO" id="GO:0016740">
    <property type="term" value="F:transferase activity"/>
    <property type="evidence" value="ECO:0007669"/>
    <property type="project" value="UniProtKB-KW"/>
</dbReference>
<name>A0A7J4GWJ3_9ARCH</name>
<evidence type="ECO:0000313" key="2">
    <source>
        <dbReference type="EMBL" id="HIF37301.1"/>
    </source>
</evidence>
<dbReference type="SUPFAM" id="SSF51161">
    <property type="entry name" value="Trimeric LpxA-like enzymes"/>
    <property type="match status" value="1"/>
</dbReference>
<dbReference type="Gene3D" id="2.160.10.10">
    <property type="entry name" value="Hexapeptide repeat proteins"/>
    <property type="match status" value="1"/>
</dbReference>
<dbReference type="EMBL" id="DUCX01000039">
    <property type="protein sequence ID" value="HIF37301.1"/>
    <property type="molecule type" value="Genomic_DNA"/>
</dbReference>
<gene>
    <name evidence="2" type="ORF">EYQ70_02685</name>
</gene>
<dbReference type="Proteomes" id="UP000585802">
    <property type="component" value="Unassembled WGS sequence"/>
</dbReference>
<accession>A0A7J4GWJ3</accession>
<dbReference type="Pfam" id="PF00132">
    <property type="entry name" value="Hexapep"/>
    <property type="match status" value="2"/>
</dbReference>
<dbReference type="PROSITE" id="PS00101">
    <property type="entry name" value="HEXAPEP_TRANSFERASES"/>
    <property type="match status" value="1"/>
</dbReference>
<evidence type="ECO:0000256" key="1">
    <source>
        <dbReference type="ARBA" id="ARBA00022679"/>
    </source>
</evidence>
<reference evidence="3" key="1">
    <citation type="journal article" date="2019" name="bioRxiv">
        <title>Genome diversification in globally distributed novel marine Proteobacteria is linked to environmental adaptation.</title>
        <authorList>
            <person name="Zhou Z."/>
            <person name="Tran P.Q."/>
            <person name="Kieft K."/>
            <person name="Anantharaman K."/>
        </authorList>
    </citation>
    <scope>NUCLEOTIDE SEQUENCE [LARGE SCALE GENOMIC DNA]</scope>
</reference>
<dbReference type="CDD" id="cd03358">
    <property type="entry name" value="LbH_WxcM_N_like"/>
    <property type="match status" value="1"/>
</dbReference>
<dbReference type="AlphaFoldDB" id="A0A7J4GWJ3"/>
<protein>
    <submittedName>
        <fullName evidence="2">N-acetyltransferase</fullName>
    </submittedName>
</protein>
<proteinExistence type="predicted"/>
<dbReference type="PANTHER" id="PTHR43300">
    <property type="entry name" value="ACETYLTRANSFERASE"/>
    <property type="match status" value="1"/>
</dbReference>